<evidence type="ECO:0000313" key="9">
    <source>
        <dbReference type="Proteomes" id="UP001597425"/>
    </source>
</evidence>
<evidence type="ECO:0000256" key="6">
    <source>
        <dbReference type="SAM" id="Phobius"/>
    </source>
</evidence>
<dbReference type="PANTHER" id="PTHR43124:SF3">
    <property type="entry name" value="CHLORAMPHENICOL EFFLUX PUMP RV0191"/>
    <property type="match status" value="1"/>
</dbReference>
<dbReference type="EMBL" id="JBHUJD010000011">
    <property type="protein sequence ID" value="MFD2310771.1"/>
    <property type="molecule type" value="Genomic_DNA"/>
</dbReference>
<evidence type="ECO:0000256" key="4">
    <source>
        <dbReference type="ARBA" id="ARBA00022989"/>
    </source>
</evidence>
<dbReference type="Proteomes" id="UP001597425">
    <property type="component" value="Unassembled WGS sequence"/>
</dbReference>
<evidence type="ECO:0000259" key="7">
    <source>
        <dbReference type="PROSITE" id="PS50850"/>
    </source>
</evidence>
<proteinExistence type="predicted"/>
<feature type="transmembrane region" description="Helical" evidence="6">
    <location>
        <begin position="35"/>
        <end position="55"/>
    </location>
</feature>
<reference evidence="9" key="1">
    <citation type="journal article" date="2019" name="Int. J. Syst. Evol. Microbiol.">
        <title>The Global Catalogue of Microorganisms (GCM) 10K type strain sequencing project: providing services to taxonomists for standard genome sequencing and annotation.</title>
        <authorList>
            <consortium name="The Broad Institute Genomics Platform"/>
            <consortium name="The Broad Institute Genome Sequencing Center for Infectious Disease"/>
            <person name="Wu L."/>
            <person name="Ma J."/>
        </authorList>
    </citation>
    <scope>NUCLEOTIDE SEQUENCE [LARGE SCALE GENOMIC DNA]</scope>
    <source>
        <strain evidence="9">KCTC 12848</strain>
    </source>
</reference>
<evidence type="ECO:0000256" key="3">
    <source>
        <dbReference type="ARBA" id="ARBA00022692"/>
    </source>
</evidence>
<organism evidence="8 9">
    <name type="scientific">Microbulbifer halophilus</name>
    <dbReference type="NCBI Taxonomy" id="453963"/>
    <lineage>
        <taxon>Bacteria</taxon>
        <taxon>Pseudomonadati</taxon>
        <taxon>Pseudomonadota</taxon>
        <taxon>Gammaproteobacteria</taxon>
        <taxon>Cellvibrionales</taxon>
        <taxon>Microbulbiferaceae</taxon>
        <taxon>Microbulbifer</taxon>
    </lineage>
</organism>
<evidence type="ECO:0000256" key="1">
    <source>
        <dbReference type="ARBA" id="ARBA00004651"/>
    </source>
</evidence>
<keyword evidence="3 6" id="KW-0812">Transmembrane</keyword>
<dbReference type="RefSeq" id="WP_377535354.1">
    <property type="nucleotide sequence ID" value="NZ_JBHSIG010000001.1"/>
</dbReference>
<keyword evidence="9" id="KW-1185">Reference proteome</keyword>
<name>A0ABW5EB10_9GAMM</name>
<feature type="domain" description="Major facilitator superfamily (MFS) profile" evidence="7">
    <location>
        <begin position="1"/>
        <end position="327"/>
    </location>
</feature>
<dbReference type="InterPro" id="IPR050189">
    <property type="entry name" value="MFS_Efflux_Transporters"/>
</dbReference>
<dbReference type="PROSITE" id="PS50850">
    <property type="entry name" value="MFS"/>
    <property type="match status" value="1"/>
</dbReference>
<feature type="transmembrane region" description="Helical" evidence="6">
    <location>
        <begin position="149"/>
        <end position="169"/>
    </location>
</feature>
<protein>
    <submittedName>
        <fullName evidence="8">MFS transporter</fullName>
    </submittedName>
</protein>
<feature type="transmembrane region" description="Helical" evidence="6">
    <location>
        <begin position="238"/>
        <end position="260"/>
    </location>
</feature>
<keyword evidence="2" id="KW-1003">Cell membrane</keyword>
<dbReference type="PROSITE" id="PS51318">
    <property type="entry name" value="TAT"/>
    <property type="match status" value="1"/>
</dbReference>
<sequence length="331" mass="34643">MDRWPLRRSALLVSLALAGACLVMAAAPGAWALLIGFFLLRLTGQGFMTHLGMTTAGRYFSDNRGKVIALAALGFPLAEALLPTGGAALIHWTGWRSAWLASAAVLLLLVLPALLVLSKTGERQSDTTAGQFGSDSDFTRAQVLRDPGFYMLLPAALMTPFIVTAILFHQGAIGESRDWSLPLMAGAFGGYAAGHLLMLFVAGGLVDRFGARRSLPLALLPMIAGLLLLSWFDGHWVPYAYLTLIGITQAGTGTAAGAMWPERYGSRHLGAIRSLSQAAMVLSTAASPLLAGFLLDGGASVAALAGGLAALVLISGLLAMTAKPLERERTA</sequence>
<feature type="transmembrane region" description="Helical" evidence="6">
    <location>
        <begin position="301"/>
        <end position="320"/>
    </location>
</feature>
<dbReference type="SUPFAM" id="SSF103473">
    <property type="entry name" value="MFS general substrate transporter"/>
    <property type="match status" value="1"/>
</dbReference>
<keyword evidence="4 6" id="KW-1133">Transmembrane helix</keyword>
<comment type="caution">
    <text evidence="8">The sequence shown here is derived from an EMBL/GenBank/DDBJ whole genome shotgun (WGS) entry which is preliminary data.</text>
</comment>
<evidence type="ECO:0000313" key="8">
    <source>
        <dbReference type="EMBL" id="MFD2310771.1"/>
    </source>
</evidence>
<evidence type="ECO:0000256" key="5">
    <source>
        <dbReference type="ARBA" id="ARBA00023136"/>
    </source>
</evidence>
<dbReference type="Gene3D" id="1.20.1250.20">
    <property type="entry name" value="MFS general substrate transporter like domains"/>
    <property type="match status" value="1"/>
</dbReference>
<feature type="transmembrane region" description="Helical" evidence="6">
    <location>
        <begin position="181"/>
        <end position="202"/>
    </location>
</feature>
<feature type="transmembrane region" description="Helical" evidence="6">
    <location>
        <begin position="67"/>
        <end position="92"/>
    </location>
</feature>
<dbReference type="InterPro" id="IPR006311">
    <property type="entry name" value="TAT_signal"/>
</dbReference>
<comment type="subcellular location">
    <subcellularLocation>
        <location evidence="1">Cell membrane</location>
        <topology evidence="1">Multi-pass membrane protein</topology>
    </subcellularLocation>
</comment>
<evidence type="ECO:0000256" key="2">
    <source>
        <dbReference type="ARBA" id="ARBA00022475"/>
    </source>
</evidence>
<dbReference type="PROSITE" id="PS51257">
    <property type="entry name" value="PROKAR_LIPOPROTEIN"/>
    <property type="match status" value="1"/>
</dbReference>
<accession>A0ABW5EB10</accession>
<keyword evidence="5 6" id="KW-0472">Membrane</keyword>
<feature type="transmembrane region" description="Helical" evidence="6">
    <location>
        <begin position="214"/>
        <end position="232"/>
    </location>
</feature>
<feature type="transmembrane region" description="Helical" evidence="6">
    <location>
        <begin position="98"/>
        <end position="117"/>
    </location>
</feature>
<dbReference type="InterPro" id="IPR011701">
    <property type="entry name" value="MFS"/>
</dbReference>
<dbReference type="InterPro" id="IPR020846">
    <property type="entry name" value="MFS_dom"/>
</dbReference>
<gene>
    <name evidence="8" type="ORF">ACFSKX_10125</name>
</gene>
<feature type="transmembrane region" description="Helical" evidence="6">
    <location>
        <begin position="272"/>
        <end position="295"/>
    </location>
</feature>
<dbReference type="Pfam" id="PF07690">
    <property type="entry name" value="MFS_1"/>
    <property type="match status" value="1"/>
</dbReference>
<dbReference type="InterPro" id="IPR036259">
    <property type="entry name" value="MFS_trans_sf"/>
</dbReference>
<dbReference type="PANTHER" id="PTHR43124">
    <property type="entry name" value="PURINE EFFLUX PUMP PBUE"/>
    <property type="match status" value="1"/>
</dbReference>